<dbReference type="AlphaFoldDB" id="A0AAV8TJB5"/>
<protein>
    <recommendedName>
        <fullName evidence="3">LAGLIDADG homing endonuclease</fullName>
    </recommendedName>
</protein>
<dbReference type="SUPFAM" id="SSF51197">
    <property type="entry name" value="Clavaminate synthase-like"/>
    <property type="match status" value="1"/>
</dbReference>
<dbReference type="Gene3D" id="2.60.120.330">
    <property type="entry name" value="B-lactam Antibiotic, Isopenicillin N Synthase, Chain"/>
    <property type="match status" value="1"/>
</dbReference>
<dbReference type="EMBL" id="JAIWQS010000004">
    <property type="protein sequence ID" value="KAJ8766843.1"/>
    <property type="molecule type" value="Genomic_DNA"/>
</dbReference>
<accession>A0AAV8TJB5</accession>
<proteinExistence type="predicted"/>
<evidence type="ECO:0000313" key="2">
    <source>
        <dbReference type="Proteomes" id="UP001159364"/>
    </source>
</evidence>
<keyword evidence="2" id="KW-1185">Reference proteome</keyword>
<gene>
    <name evidence="1" type="ORF">K2173_009129</name>
</gene>
<comment type="caution">
    <text evidence="1">The sequence shown here is derived from an EMBL/GenBank/DDBJ whole genome shotgun (WGS) entry which is preliminary data.</text>
</comment>
<evidence type="ECO:0008006" key="3">
    <source>
        <dbReference type="Google" id="ProtNLM"/>
    </source>
</evidence>
<name>A0AAV8TJB5_9ROSI</name>
<sequence length="286" mass="33643">MNDGLPKIKPYKPVKEYHMWNCFGIELDEFEGERTGDPFSMLRIIDYLRVSSVNGRDMSRDKDHSIHNSLTKEVRNVAHKFFDLLYEEKLKIKLSVDVGYRFKNMTKGTISMHEAIDVYTRKFHKKIKKEMIERERRRRRCAKKKKKEEEARFGFYGFLRGPPLNPLNFKLVMGEYIRLYIAYLSRNIMCGIALAMDGSTDEFEGISLIRILKEEEEIWELIYVLLPQDIYPTSWGISEFVSRKGGMLKHSIIQNLCLKCLVSIGYRSSNMNARNRITNHKHISIA</sequence>
<reference evidence="1 2" key="1">
    <citation type="submission" date="2021-09" db="EMBL/GenBank/DDBJ databases">
        <title>Genomic insights and catalytic innovation underlie evolution of tropane alkaloids biosynthesis.</title>
        <authorList>
            <person name="Wang Y.-J."/>
            <person name="Tian T."/>
            <person name="Huang J.-P."/>
            <person name="Huang S.-X."/>
        </authorList>
    </citation>
    <scope>NUCLEOTIDE SEQUENCE [LARGE SCALE GENOMIC DNA]</scope>
    <source>
        <strain evidence="1">KIB-2018</strain>
        <tissue evidence="1">Leaf</tissue>
    </source>
</reference>
<dbReference type="Proteomes" id="UP001159364">
    <property type="component" value="Linkage Group LG04"/>
</dbReference>
<organism evidence="1 2">
    <name type="scientific">Erythroxylum novogranatense</name>
    <dbReference type="NCBI Taxonomy" id="1862640"/>
    <lineage>
        <taxon>Eukaryota</taxon>
        <taxon>Viridiplantae</taxon>
        <taxon>Streptophyta</taxon>
        <taxon>Embryophyta</taxon>
        <taxon>Tracheophyta</taxon>
        <taxon>Spermatophyta</taxon>
        <taxon>Magnoliopsida</taxon>
        <taxon>eudicotyledons</taxon>
        <taxon>Gunneridae</taxon>
        <taxon>Pentapetalae</taxon>
        <taxon>rosids</taxon>
        <taxon>fabids</taxon>
        <taxon>Malpighiales</taxon>
        <taxon>Erythroxylaceae</taxon>
        <taxon>Erythroxylum</taxon>
    </lineage>
</organism>
<evidence type="ECO:0000313" key="1">
    <source>
        <dbReference type="EMBL" id="KAJ8766843.1"/>
    </source>
</evidence>
<dbReference type="InterPro" id="IPR027443">
    <property type="entry name" value="IPNS-like_sf"/>
</dbReference>